<dbReference type="SUPFAM" id="SSF81301">
    <property type="entry name" value="Nucleotidyltransferase"/>
    <property type="match status" value="1"/>
</dbReference>
<dbReference type="EMBL" id="BAAABU010000025">
    <property type="protein sequence ID" value="GAA0256671.1"/>
    <property type="molecule type" value="Genomic_DNA"/>
</dbReference>
<dbReference type="CDD" id="cd05400">
    <property type="entry name" value="NT_2-5OAS_ClassI-CCAase"/>
    <property type="match status" value="1"/>
</dbReference>
<keyword evidence="1" id="KW-0051">Antiviral defense</keyword>
<protein>
    <recommendedName>
        <fullName evidence="4">Polymerase nucleotidyl transferase domain-containing protein</fullName>
    </recommendedName>
</protein>
<name>A0ABN0UP27_9PSEU</name>
<evidence type="ECO:0000313" key="3">
    <source>
        <dbReference type="Proteomes" id="UP001500416"/>
    </source>
</evidence>
<dbReference type="Proteomes" id="UP001500416">
    <property type="component" value="Unassembled WGS sequence"/>
</dbReference>
<proteinExistence type="predicted"/>
<organism evidence="2 3">
    <name type="scientific">Saccharothrix mutabilis subsp. mutabilis</name>
    <dbReference type="NCBI Taxonomy" id="66855"/>
    <lineage>
        <taxon>Bacteria</taxon>
        <taxon>Bacillati</taxon>
        <taxon>Actinomycetota</taxon>
        <taxon>Actinomycetes</taxon>
        <taxon>Pseudonocardiales</taxon>
        <taxon>Pseudonocardiaceae</taxon>
        <taxon>Saccharothrix</taxon>
    </lineage>
</organism>
<dbReference type="SUPFAM" id="SSF81631">
    <property type="entry name" value="PAP/OAS1 substrate-binding domain"/>
    <property type="match status" value="1"/>
</dbReference>
<sequence length="332" mass="37171">MAGEKHVDHRVLARFARDKINVDKEVAQERRRQVNYLRTRLEVHIAANPGFDLVKLRASGSTAKHTAIKSRRGEGSDADVAAYLRVSDLEIEESTLLDWLLERCREVYGATKVAEDFKISHHAVGITLRGSGLKIDVAPVLYEGEEQDRGYLVTKEGQRVLTSVTMHLAFIRERRNKAGLGYPELIRLLKGWIREAKRLDPQLRCKSFLLELIVAHLWDKGWNGRPLQVNDYPEAFEQVLGYIAHTGLSDPITFGDYYAPSAVAPCSDPVQVWDPVNPQNNVTSLYTDVDRKRLVDLAGEALDSITWAATTPAKGTANDAWRALFGPTFPGA</sequence>
<gene>
    <name evidence="2" type="ORF">GCM10010492_66990</name>
</gene>
<dbReference type="InterPro" id="IPR053445">
    <property type="entry name" value="CBASS_cN_synthase"/>
</dbReference>
<dbReference type="RefSeq" id="WP_343938552.1">
    <property type="nucleotide sequence ID" value="NZ_BAAABU010000025.1"/>
</dbReference>
<evidence type="ECO:0008006" key="4">
    <source>
        <dbReference type="Google" id="ProtNLM"/>
    </source>
</evidence>
<dbReference type="NCBIfam" id="NF041116">
    <property type="entry name" value="CBASS_cyclase_a"/>
    <property type="match status" value="1"/>
</dbReference>
<comment type="caution">
    <text evidence="2">The sequence shown here is derived from an EMBL/GenBank/DDBJ whole genome shotgun (WGS) entry which is preliminary data.</text>
</comment>
<evidence type="ECO:0000313" key="2">
    <source>
        <dbReference type="EMBL" id="GAA0256671.1"/>
    </source>
</evidence>
<accession>A0ABN0UP27</accession>
<dbReference type="InterPro" id="IPR006116">
    <property type="entry name" value="NT_2-5OAS_ClassI-CCAase"/>
</dbReference>
<dbReference type="Gene3D" id="1.10.1410.20">
    <property type="entry name" value="2'-5'-oligoadenylate synthetase 1, domain 2"/>
    <property type="match status" value="1"/>
</dbReference>
<reference evidence="2 3" key="1">
    <citation type="journal article" date="2019" name="Int. J. Syst. Evol. Microbiol.">
        <title>The Global Catalogue of Microorganisms (GCM) 10K type strain sequencing project: providing services to taxonomists for standard genome sequencing and annotation.</title>
        <authorList>
            <consortium name="The Broad Institute Genomics Platform"/>
            <consortium name="The Broad Institute Genome Sequencing Center for Infectious Disease"/>
            <person name="Wu L."/>
            <person name="Ma J."/>
        </authorList>
    </citation>
    <scope>NUCLEOTIDE SEQUENCE [LARGE SCALE GENOMIC DNA]</scope>
    <source>
        <strain evidence="2 3">JCM 3380</strain>
    </source>
</reference>
<dbReference type="InterPro" id="IPR043519">
    <property type="entry name" value="NT_sf"/>
</dbReference>
<evidence type="ECO:0000256" key="1">
    <source>
        <dbReference type="ARBA" id="ARBA00023118"/>
    </source>
</evidence>
<keyword evidence="3" id="KW-1185">Reference proteome</keyword>